<sequence>MKIILFAAVDPIETGESNALWHPLSVLAIGTTLVDAGHTPVIIDCQTDRNWRETVRQEATDAELIGVSSMTGPSINNAIAAIGIARAIQPGIPVAWGGYHATLAYRGILRERLADVAVFGPGDLTIVKLAQAIEAAGGLPDRDVLETLPNVAFLNGRREVRASGTVADGVTTTPYAIVDMNELPAMNYELVDVEAYYNEHRRAISYISSYGCPYACTYCAEPTNSMRKWRPLEPRRVVDEVSSLAWRHRPEFISFLDPNFSSNAKRVVDIVENLEHKPLPADVELLANMRAHDIVRLTRIVDLRRLRDVGFRRIFIGAESGSDRMLTAMKKGCTRQDAIDACRALDEAGIFSLTSWMHDLPGETEEDSQQTLSLSRLLSQLPTNRQMHHFYTPFPSTEMYEAFFGTAYDEDTKQTDWATSDTYAGTGLWSGRREFRLAVLEGLEDIRQDAPFTFERKQLPTL</sequence>
<dbReference type="SMART" id="SM00729">
    <property type="entry name" value="Elp3"/>
    <property type="match status" value="1"/>
</dbReference>
<accession>A0ABN2LWM0</accession>
<evidence type="ECO:0000256" key="1">
    <source>
        <dbReference type="ARBA" id="ARBA00001966"/>
    </source>
</evidence>
<keyword evidence="7" id="KW-0411">Iron-sulfur</keyword>
<dbReference type="SFLD" id="SFLDS00029">
    <property type="entry name" value="Radical_SAM"/>
    <property type="match status" value="1"/>
</dbReference>
<dbReference type="InterPro" id="IPR007197">
    <property type="entry name" value="rSAM"/>
</dbReference>
<keyword evidence="3" id="KW-0808">Transferase</keyword>
<evidence type="ECO:0000313" key="10">
    <source>
        <dbReference type="EMBL" id="GAA1801464.1"/>
    </source>
</evidence>
<evidence type="ECO:0000313" key="11">
    <source>
        <dbReference type="Proteomes" id="UP001500218"/>
    </source>
</evidence>
<proteinExistence type="predicted"/>
<dbReference type="InterPro" id="IPR058240">
    <property type="entry name" value="rSAM_sf"/>
</dbReference>
<evidence type="ECO:0000259" key="9">
    <source>
        <dbReference type="PROSITE" id="PS51918"/>
    </source>
</evidence>
<evidence type="ECO:0000256" key="4">
    <source>
        <dbReference type="ARBA" id="ARBA00022691"/>
    </source>
</evidence>
<dbReference type="EMBL" id="BAAALT010000059">
    <property type="protein sequence ID" value="GAA1801464.1"/>
    <property type="molecule type" value="Genomic_DNA"/>
</dbReference>
<organism evidence="10 11">
    <name type="scientific">Luedemannella flava</name>
    <dbReference type="NCBI Taxonomy" id="349316"/>
    <lineage>
        <taxon>Bacteria</taxon>
        <taxon>Bacillati</taxon>
        <taxon>Actinomycetota</taxon>
        <taxon>Actinomycetes</taxon>
        <taxon>Micromonosporales</taxon>
        <taxon>Micromonosporaceae</taxon>
        <taxon>Luedemannella</taxon>
    </lineage>
</organism>
<evidence type="ECO:0000256" key="6">
    <source>
        <dbReference type="ARBA" id="ARBA00023004"/>
    </source>
</evidence>
<name>A0ABN2LWM0_9ACTN</name>
<protein>
    <recommendedName>
        <fullName evidence="12">B12-binding domain-containing radical SAM protein</fullName>
    </recommendedName>
</protein>
<keyword evidence="11" id="KW-1185">Reference proteome</keyword>
<evidence type="ECO:0000256" key="2">
    <source>
        <dbReference type="ARBA" id="ARBA00022603"/>
    </source>
</evidence>
<evidence type="ECO:0000256" key="7">
    <source>
        <dbReference type="ARBA" id="ARBA00023014"/>
    </source>
</evidence>
<dbReference type="Pfam" id="PF04055">
    <property type="entry name" value="Radical_SAM"/>
    <property type="match status" value="1"/>
</dbReference>
<evidence type="ECO:0000256" key="5">
    <source>
        <dbReference type="ARBA" id="ARBA00022723"/>
    </source>
</evidence>
<comment type="caution">
    <text evidence="10">The sequence shown here is derived from an EMBL/GenBank/DDBJ whole genome shotgun (WGS) entry which is preliminary data.</text>
</comment>
<keyword evidence="5" id="KW-0479">Metal-binding</keyword>
<dbReference type="SFLD" id="SFLDG01123">
    <property type="entry name" value="methyltransferase_(Class_B)"/>
    <property type="match status" value="1"/>
</dbReference>
<evidence type="ECO:0000256" key="3">
    <source>
        <dbReference type="ARBA" id="ARBA00022679"/>
    </source>
</evidence>
<keyword evidence="2" id="KW-0489">Methyltransferase</keyword>
<dbReference type="SUPFAM" id="SSF102114">
    <property type="entry name" value="Radical SAM enzymes"/>
    <property type="match status" value="1"/>
</dbReference>
<dbReference type="PANTHER" id="PTHR43409">
    <property type="entry name" value="ANAEROBIC MAGNESIUM-PROTOPORPHYRIN IX MONOMETHYL ESTER CYCLASE-RELATED"/>
    <property type="match status" value="1"/>
</dbReference>
<feature type="domain" description="Radical SAM core" evidence="9">
    <location>
        <begin position="198"/>
        <end position="432"/>
    </location>
</feature>
<gene>
    <name evidence="10" type="ORF">GCM10009682_24230</name>
</gene>
<keyword evidence="4" id="KW-0949">S-adenosyl-L-methionine</keyword>
<reference evidence="10 11" key="1">
    <citation type="journal article" date="2019" name="Int. J. Syst. Evol. Microbiol.">
        <title>The Global Catalogue of Microorganisms (GCM) 10K type strain sequencing project: providing services to taxonomists for standard genome sequencing and annotation.</title>
        <authorList>
            <consortium name="The Broad Institute Genomics Platform"/>
            <consortium name="The Broad Institute Genome Sequencing Center for Infectious Disease"/>
            <person name="Wu L."/>
            <person name="Ma J."/>
        </authorList>
    </citation>
    <scope>NUCLEOTIDE SEQUENCE [LARGE SCALE GENOMIC DNA]</scope>
    <source>
        <strain evidence="10 11">JCM 13250</strain>
    </source>
</reference>
<dbReference type="InterPro" id="IPR023404">
    <property type="entry name" value="rSAM_horseshoe"/>
</dbReference>
<keyword evidence="6" id="KW-0408">Iron</keyword>
<evidence type="ECO:0000259" key="8">
    <source>
        <dbReference type="PROSITE" id="PS51332"/>
    </source>
</evidence>
<dbReference type="CDD" id="cd01335">
    <property type="entry name" value="Radical_SAM"/>
    <property type="match status" value="1"/>
</dbReference>
<dbReference type="Proteomes" id="UP001500218">
    <property type="component" value="Unassembled WGS sequence"/>
</dbReference>
<dbReference type="RefSeq" id="WP_344129604.1">
    <property type="nucleotide sequence ID" value="NZ_BAAALT010000059.1"/>
</dbReference>
<dbReference type="InterPro" id="IPR051198">
    <property type="entry name" value="BchE-like"/>
</dbReference>
<dbReference type="Pfam" id="PF02310">
    <property type="entry name" value="B12-binding"/>
    <property type="match status" value="1"/>
</dbReference>
<dbReference type="Gene3D" id="3.40.50.280">
    <property type="entry name" value="Cobalamin-binding domain"/>
    <property type="match status" value="1"/>
</dbReference>
<dbReference type="PROSITE" id="PS51332">
    <property type="entry name" value="B12_BINDING"/>
    <property type="match status" value="1"/>
</dbReference>
<dbReference type="PANTHER" id="PTHR43409:SF7">
    <property type="entry name" value="BLL1977 PROTEIN"/>
    <property type="match status" value="1"/>
</dbReference>
<dbReference type="InterPro" id="IPR006158">
    <property type="entry name" value="Cobalamin-bd"/>
</dbReference>
<feature type="domain" description="B12-binding" evidence="8">
    <location>
        <begin position="9"/>
        <end position="140"/>
    </location>
</feature>
<dbReference type="InterPro" id="IPR036724">
    <property type="entry name" value="Cobalamin-bd_sf"/>
</dbReference>
<dbReference type="InterPro" id="IPR006638">
    <property type="entry name" value="Elp3/MiaA/NifB-like_rSAM"/>
</dbReference>
<dbReference type="SFLD" id="SFLDG01082">
    <property type="entry name" value="B12-binding_domain_containing"/>
    <property type="match status" value="1"/>
</dbReference>
<evidence type="ECO:0008006" key="12">
    <source>
        <dbReference type="Google" id="ProtNLM"/>
    </source>
</evidence>
<dbReference type="InterPro" id="IPR034466">
    <property type="entry name" value="Methyltransferase_Class_B"/>
</dbReference>
<comment type="cofactor">
    <cofactor evidence="1">
        <name>[4Fe-4S] cluster</name>
        <dbReference type="ChEBI" id="CHEBI:49883"/>
    </cofactor>
</comment>
<dbReference type="Gene3D" id="3.80.30.20">
    <property type="entry name" value="tm_1862 like domain"/>
    <property type="match status" value="1"/>
</dbReference>
<dbReference type="PROSITE" id="PS51918">
    <property type="entry name" value="RADICAL_SAM"/>
    <property type="match status" value="1"/>
</dbReference>
<dbReference type="SUPFAM" id="SSF52242">
    <property type="entry name" value="Cobalamin (vitamin B12)-binding domain"/>
    <property type="match status" value="1"/>
</dbReference>